<reference evidence="3 4" key="1">
    <citation type="submission" date="2016-10" db="EMBL/GenBank/DDBJ databases">
        <authorList>
            <person name="de Groot N.N."/>
        </authorList>
    </citation>
    <scope>NUCLEOTIDE SEQUENCE [LARGE SCALE GENOMIC DNA]</scope>
    <source>
        <strain evidence="3 4">DSM 1801</strain>
    </source>
</reference>
<accession>A0A1I0DRJ3</accession>
<dbReference type="GO" id="GO:1990904">
    <property type="term" value="C:ribonucleoprotein complex"/>
    <property type="evidence" value="ECO:0007669"/>
    <property type="project" value="UniProtKB-KW"/>
</dbReference>
<gene>
    <name evidence="3" type="ORF">SAMN04487772_11644</name>
</gene>
<keyword evidence="2" id="KW-0687">Ribonucleoprotein</keyword>
<dbReference type="SUPFAM" id="SSF50104">
    <property type="entry name" value="Translation proteins SH3-like domain"/>
    <property type="match status" value="1"/>
</dbReference>
<protein>
    <recommendedName>
        <fullName evidence="5">Ribosomal protein L14E/L6E/L27E</fullName>
    </recommendedName>
</protein>
<keyword evidence="4" id="KW-1185">Reference proteome</keyword>
<evidence type="ECO:0000256" key="1">
    <source>
        <dbReference type="ARBA" id="ARBA00022980"/>
    </source>
</evidence>
<keyword evidence="1" id="KW-0689">Ribosomal protein</keyword>
<dbReference type="STRING" id="29364.SAMN04487772_11644"/>
<organism evidence="3 4">
    <name type="scientific">[Clostridium] polysaccharolyticum</name>
    <dbReference type="NCBI Taxonomy" id="29364"/>
    <lineage>
        <taxon>Bacteria</taxon>
        <taxon>Bacillati</taxon>
        <taxon>Bacillota</taxon>
        <taxon>Clostridia</taxon>
        <taxon>Lachnospirales</taxon>
        <taxon>Lachnospiraceae</taxon>
    </lineage>
</organism>
<sequence length="91" mass="10403">MLEIERGMVVKSLAGHDKTQLYVIISVEGEYVYLADGKCRTMDHLKKKKKKHIQLTSYVDEDIRLGGRIENSSIRKLLKSVAAKQELEIQS</sequence>
<dbReference type="RefSeq" id="WP_092478237.1">
    <property type="nucleotide sequence ID" value="NZ_FOHN01000016.1"/>
</dbReference>
<dbReference type="EMBL" id="FOHN01000016">
    <property type="protein sequence ID" value="SET35192.1"/>
    <property type="molecule type" value="Genomic_DNA"/>
</dbReference>
<dbReference type="CDD" id="cd06088">
    <property type="entry name" value="KOW_RPL14"/>
    <property type="match status" value="1"/>
</dbReference>
<evidence type="ECO:0008006" key="5">
    <source>
        <dbReference type="Google" id="ProtNLM"/>
    </source>
</evidence>
<dbReference type="AlphaFoldDB" id="A0A1I0DRJ3"/>
<name>A0A1I0DRJ3_9FIRM</name>
<evidence type="ECO:0000256" key="2">
    <source>
        <dbReference type="ARBA" id="ARBA00023274"/>
    </source>
</evidence>
<dbReference type="GO" id="GO:0005840">
    <property type="term" value="C:ribosome"/>
    <property type="evidence" value="ECO:0007669"/>
    <property type="project" value="UniProtKB-KW"/>
</dbReference>
<proteinExistence type="predicted"/>
<dbReference type="OrthoDB" id="1683515at2"/>
<dbReference type="Proteomes" id="UP000199800">
    <property type="component" value="Unassembled WGS sequence"/>
</dbReference>
<evidence type="ECO:0000313" key="3">
    <source>
        <dbReference type="EMBL" id="SET35192.1"/>
    </source>
</evidence>
<evidence type="ECO:0000313" key="4">
    <source>
        <dbReference type="Proteomes" id="UP000199800"/>
    </source>
</evidence>
<dbReference type="InterPro" id="IPR041985">
    <property type="entry name" value="Ribosomal_eL14_KOW"/>
</dbReference>
<dbReference type="InterPro" id="IPR008991">
    <property type="entry name" value="Translation_prot_SH3-like_sf"/>
</dbReference>